<reference evidence="2 3" key="1">
    <citation type="submission" date="2017-12" db="EMBL/GenBank/DDBJ databases">
        <title>Comparative genomics of Botrytis spp.</title>
        <authorList>
            <person name="Valero-Jimenez C.A."/>
            <person name="Tapia P."/>
            <person name="Veloso J."/>
            <person name="Silva-Moreno E."/>
            <person name="Staats M."/>
            <person name="Valdes J.H."/>
            <person name="Van Kan J.A.L."/>
        </authorList>
    </citation>
    <scope>NUCLEOTIDE SEQUENCE [LARGE SCALE GENOMIC DNA]</scope>
    <source>
        <strain evidence="2 3">MUCL435</strain>
    </source>
</reference>
<proteinExistence type="predicted"/>
<dbReference type="OrthoDB" id="3540962at2759"/>
<protein>
    <submittedName>
        <fullName evidence="2">Uncharacterized protein</fullName>
    </submittedName>
</protein>
<feature type="compositionally biased region" description="Basic and acidic residues" evidence="1">
    <location>
        <begin position="304"/>
        <end position="326"/>
    </location>
</feature>
<feature type="compositionally biased region" description="Basic residues" evidence="1">
    <location>
        <begin position="334"/>
        <end position="343"/>
    </location>
</feature>
<name>A0A4S8R024_9HELO</name>
<evidence type="ECO:0000313" key="3">
    <source>
        <dbReference type="Proteomes" id="UP000308671"/>
    </source>
</evidence>
<gene>
    <name evidence="2" type="ORF">BGAL_0386g00040</name>
</gene>
<evidence type="ECO:0000313" key="2">
    <source>
        <dbReference type="EMBL" id="THV46434.1"/>
    </source>
</evidence>
<evidence type="ECO:0000256" key="1">
    <source>
        <dbReference type="SAM" id="MobiDB-lite"/>
    </source>
</evidence>
<sequence>MSLKNWPDETYPGCDVTLPECNICIVQYWIYLCGCIKFTCPDVPNIGVRGSCWTCYQYLLSDGQPEPITIPQIKCGVVSNTCGKNKCVKTSQLPACGKCTTQIIVYKCAHLKVNKSHRCEGCRSSKSKYRSSRPELRLVPHNENLNEGMVCENYSDHEERRKKRKELISQQTIPVFSNSQPFQPESQSQLDPDYPNIPEATFRRPTVMIQQEPTPQPYHSHQYTYPRERESEPQYTHTPVMTSTHNPTPSPYGGYEFARGYPHGQPNPQYISVPGFAIPPASEQSQQPLIIEEDPQRYADWQNEWERKETRFSREADRKSTEDAAHYESTLPRRNARPREHRR</sequence>
<feature type="region of interest" description="Disordered" evidence="1">
    <location>
        <begin position="279"/>
        <end position="343"/>
    </location>
</feature>
<accession>A0A4S8R024</accession>
<organism evidence="2 3">
    <name type="scientific">Botrytis galanthina</name>
    <dbReference type="NCBI Taxonomy" id="278940"/>
    <lineage>
        <taxon>Eukaryota</taxon>
        <taxon>Fungi</taxon>
        <taxon>Dikarya</taxon>
        <taxon>Ascomycota</taxon>
        <taxon>Pezizomycotina</taxon>
        <taxon>Leotiomycetes</taxon>
        <taxon>Helotiales</taxon>
        <taxon>Sclerotiniaceae</taxon>
        <taxon>Botrytis</taxon>
    </lineage>
</organism>
<dbReference type="Proteomes" id="UP000308671">
    <property type="component" value="Unassembled WGS sequence"/>
</dbReference>
<keyword evidence="3" id="KW-1185">Reference proteome</keyword>
<comment type="caution">
    <text evidence="2">The sequence shown here is derived from an EMBL/GenBank/DDBJ whole genome shotgun (WGS) entry which is preliminary data.</text>
</comment>
<dbReference type="AlphaFoldDB" id="A0A4S8R024"/>
<dbReference type="EMBL" id="PQXL01000386">
    <property type="protein sequence ID" value="THV46434.1"/>
    <property type="molecule type" value="Genomic_DNA"/>
</dbReference>